<dbReference type="EMBL" id="JACJTA010000021">
    <property type="protein sequence ID" value="MBD2605281.1"/>
    <property type="molecule type" value="Genomic_DNA"/>
</dbReference>
<feature type="transmembrane region" description="Helical" evidence="1">
    <location>
        <begin position="446"/>
        <end position="464"/>
    </location>
</feature>
<dbReference type="NCBIfam" id="NF037970">
    <property type="entry name" value="vanZ_1"/>
    <property type="match status" value="1"/>
</dbReference>
<dbReference type="Proteomes" id="UP000660380">
    <property type="component" value="Unassembled WGS sequence"/>
</dbReference>
<feature type="transmembrane region" description="Helical" evidence="1">
    <location>
        <begin position="63"/>
        <end position="81"/>
    </location>
</feature>
<keyword evidence="1" id="KW-0472">Membrane</keyword>
<keyword evidence="1" id="KW-0812">Transmembrane</keyword>
<name>A0ABR8GPW8_9CYAN</name>
<dbReference type="InterPro" id="IPR006976">
    <property type="entry name" value="VanZ-like"/>
</dbReference>
<proteinExistence type="predicted"/>
<feature type="transmembrane region" description="Helical" evidence="1">
    <location>
        <begin position="12"/>
        <end position="36"/>
    </location>
</feature>
<evidence type="ECO:0000313" key="4">
    <source>
        <dbReference type="Proteomes" id="UP000660380"/>
    </source>
</evidence>
<evidence type="ECO:0000313" key="3">
    <source>
        <dbReference type="EMBL" id="MBD2605281.1"/>
    </source>
</evidence>
<gene>
    <name evidence="3" type="ORF">H6G81_12225</name>
</gene>
<dbReference type="Pfam" id="PF04892">
    <property type="entry name" value="VanZ"/>
    <property type="match status" value="1"/>
</dbReference>
<keyword evidence="4" id="KW-1185">Reference proteome</keyword>
<dbReference type="RefSeq" id="WP_029636973.1">
    <property type="nucleotide sequence ID" value="NZ_JACJTA010000021.1"/>
</dbReference>
<feature type="transmembrane region" description="Helical" evidence="1">
    <location>
        <begin position="470"/>
        <end position="490"/>
    </location>
</feature>
<evidence type="ECO:0000256" key="1">
    <source>
        <dbReference type="SAM" id="Phobius"/>
    </source>
</evidence>
<reference evidence="3 4" key="1">
    <citation type="journal article" date="2020" name="ISME J.">
        <title>Comparative genomics reveals insights into cyanobacterial evolution and habitat adaptation.</title>
        <authorList>
            <person name="Chen M.Y."/>
            <person name="Teng W.K."/>
            <person name="Zhao L."/>
            <person name="Hu C.X."/>
            <person name="Zhou Y.K."/>
            <person name="Han B.P."/>
            <person name="Song L.R."/>
            <person name="Shu W.S."/>
        </authorList>
    </citation>
    <scope>NUCLEOTIDE SEQUENCE [LARGE SCALE GENOMIC DNA]</scope>
    <source>
        <strain evidence="3 4">FACHB-248</strain>
    </source>
</reference>
<feature type="transmembrane region" description="Helical" evidence="1">
    <location>
        <begin position="88"/>
        <end position="110"/>
    </location>
</feature>
<sequence length="501" mass="56222">MTKHNQSSKSLFYGSIDLILVIISIFTIIIATLYPFNFSIPENYSLQALFNHFDNTSFFQDQVNNVLLFMPFGLGLTSILLRRQIQGLNQIVVVAIASASLSFSVEFLQSFLPSRDPTPADIINNTFGGFVGLLCFYIWDSRSFNSTINYLENTQASNSLKKVTVFFTGYILLTFLMGFSWENNVSLREWNTNFSLIIGNEKTGDRAWQGSVSQLLFADKAISNNEVKEVFNNPDSLQAGSNSLLAIYQLNGKDNYRDSTGQLPELLWQGQSKPQVIDNKKGVDITPTRWLQSAEPVKLINQRISETSQFTVRAKFATANLNQNGPARIISLSRDSLHRNLTIGQDNKDLALRLRTPITGQNGSDIKLSVPNFFADTNPHRIIMTYTKAKLQVYVDKSENVYSFNLLELLPNNQKVFSYAVTFIPLGLCLALLSIIAKRQYNFNRFMVPCGIFLPSLIVEAFLIHQSGKALSLVNLGLGIFFTALITLLFKARTLMLGVKS</sequence>
<feature type="domain" description="VanZ-like" evidence="2">
    <location>
        <begin position="28"/>
        <end position="139"/>
    </location>
</feature>
<feature type="transmembrane region" description="Helical" evidence="1">
    <location>
        <begin position="160"/>
        <end position="181"/>
    </location>
</feature>
<comment type="caution">
    <text evidence="3">The sequence shown here is derived from an EMBL/GenBank/DDBJ whole genome shotgun (WGS) entry which is preliminary data.</text>
</comment>
<feature type="transmembrane region" description="Helical" evidence="1">
    <location>
        <begin position="416"/>
        <end position="437"/>
    </location>
</feature>
<dbReference type="Gene3D" id="2.60.120.200">
    <property type="match status" value="1"/>
</dbReference>
<organism evidence="3 4">
    <name type="scientific">Scytonema hofmannii FACHB-248</name>
    <dbReference type="NCBI Taxonomy" id="1842502"/>
    <lineage>
        <taxon>Bacteria</taxon>
        <taxon>Bacillati</taxon>
        <taxon>Cyanobacteriota</taxon>
        <taxon>Cyanophyceae</taxon>
        <taxon>Nostocales</taxon>
        <taxon>Scytonemataceae</taxon>
        <taxon>Scytonema</taxon>
    </lineage>
</organism>
<feature type="transmembrane region" description="Helical" evidence="1">
    <location>
        <begin position="122"/>
        <end position="139"/>
    </location>
</feature>
<keyword evidence="1" id="KW-1133">Transmembrane helix</keyword>
<evidence type="ECO:0000259" key="2">
    <source>
        <dbReference type="Pfam" id="PF04892"/>
    </source>
</evidence>
<accession>A0ABR8GPW8</accession>
<protein>
    <submittedName>
        <fullName evidence="3">VanZ family protein</fullName>
    </submittedName>
</protein>